<protein>
    <submittedName>
        <fullName evidence="2">Transmembrane protein</fullName>
    </submittedName>
</protein>
<sequence length="312" mass="34382">MVRTSLEPNAPRTAHDCLVVGQETAPDVEEATNPTPEEGDSDSRLTSGGFERSRFSLRIAVSEMDEYPPPVNSNRAFNLQENVRVAGHMQNWRDAAEVFRTTSGNALQTPDPASGIQTLDDLLKENFGLSQDMLVLSPKKRSWRPGREMGDTDNSPQQTEQVPESTEYHLFRVQSRRNVRQVSGNPSPDSTGSAEAVESSSSTNEDVDDGGSVTAPPVNIAQRLGSKRNRILEQVRQTAAVAQARSAEEVLDQPQQIAVSAQARSVAEQKKVANEESIKTKQSGLQPEAQAPQQIEQKRKEKASMWARFFKL</sequence>
<dbReference type="Proteomes" id="UP000383932">
    <property type="component" value="Unassembled WGS sequence"/>
</dbReference>
<feature type="compositionally biased region" description="Low complexity" evidence="1">
    <location>
        <begin position="286"/>
        <end position="295"/>
    </location>
</feature>
<accession>A0A5N5QJJ1</accession>
<feature type="region of interest" description="Disordered" evidence="1">
    <location>
        <begin position="274"/>
        <end position="300"/>
    </location>
</feature>
<reference evidence="2 3" key="1">
    <citation type="journal article" date="2019" name="Fungal Biol. Biotechnol.">
        <title>Draft genome sequence of fastidious pathogen Ceratobasidium theobromae, which causes vascular-streak dieback in Theobroma cacao.</title>
        <authorList>
            <person name="Ali S.S."/>
            <person name="Asman A."/>
            <person name="Shao J."/>
            <person name="Firmansyah A.P."/>
            <person name="Susilo A.W."/>
            <person name="Rosmana A."/>
            <person name="McMahon P."/>
            <person name="Junaid M."/>
            <person name="Guest D."/>
            <person name="Kheng T.Y."/>
            <person name="Meinhardt L.W."/>
            <person name="Bailey B.A."/>
        </authorList>
    </citation>
    <scope>NUCLEOTIDE SEQUENCE [LARGE SCALE GENOMIC DNA]</scope>
    <source>
        <strain evidence="2 3">CT2</strain>
    </source>
</reference>
<evidence type="ECO:0000313" key="2">
    <source>
        <dbReference type="EMBL" id="KAB5591809.1"/>
    </source>
</evidence>
<keyword evidence="2" id="KW-0472">Membrane</keyword>
<dbReference type="OrthoDB" id="3362336at2759"/>
<evidence type="ECO:0000313" key="3">
    <source>
        <dbReference type="Proteomes" id="UP000383932"/>
    </source>
</evidence>
<organism evidence="2 3">
    <name type="scientific">Ceratobasidium theobromae</name>
    <dbReference type="NCBI Taxonomy" id="1582974"/>
    <lineage>
        <taxon>Eukaryota</taxon>
        <taxon>Fungi</taxon>
        <taxon>Dikarya</taxon>
        <taxon>Basidiomycota</taxon>
        <taxon>Agaricomycotina</taxon>
        <taxon>Agaricomycetes</taxon>
        <taxon>Cantharellales</taxon>
        <taxon>Ceratobasidiaceae</taxon>
        <taxon>Ceratobasidium</taxon>
    </lineage>
</organism>
<keyword evidence="2" id="KW-0812">Transmembrane</keyword>
<evidence type="ECO:0000256" key="1">
    <source>
        <dbReference type="SAM" id="MobiDB-lite"/>
    </source>
</evidence>
<keyword evidence="3" id="KW-1185">Reference proteome</keyword>
<feature type="compositionally biased region" description="Polar residues" evidence="1">
    <location>
        <begin position="152"/>
        <end position="164"/>
    </location>
</feature>
<feature type="compositionally biased region" description="Polar residues" evidence="1">
    <location>
        <begin position="184"/>
        <end position="204"/>
    </location>
</feature>
<comment type="caution">
    <text evidence="2">The sequence shown here is derived from an EMBL/GenBank/DDBJ whole genome shotgun (WGS) entry which is preliminary data.</text>
</comment>
<dbReference type="AlphaFoldDB" id="A0A5N5QJJ1"/>
<feature type="region of interest" description="Disordered" evidence="1">
    <location>
        <begin position="1"/>
        <end position="50"/>
    </location>
</feature>
<feature type="region of interest" description="Disordered" evidence="1">
    <location>
        <begin position="138"/>
        <end position="221"/>
    </location>
</feature>
<gene>
    <name evidence="2" type="ORF">CTheo_4755</name>
</gene>
<proteinExistence type="predicted"/>
<dbReference type="EMBL" id="SSOP01000088">
    <property type="protein sequence ID" value="KAB5591809.1"/>
    <property type="molecule type" value="Genomic_DNA"/>
</dbReference>
<name>A0A5N5QJJ1_9AGAM</name>